<dbReference type="GO" id="GO:0005509">
    <property type="term" value="F:calcium ion binding"/>
    <property type="evidence" value="ECO:0007669"/>
    <property type="project" value="InterPro"/>
</dbReference>
<dbReference type="Pfam" id="PF13405">
    <property type="entry name" value="EF-hand_6"/>
    <property type="match status" value="1"/>
</dbReference>
<dbReference type="Proteomes" id="UP001374579">
    <property type="component" value="Unassembled WGS sequence"/>
</dbReference>
<evidence type="ECO:0000256" key="5">
    <source>
        <dbReference type="ARBA" id="ARBA00022737"/>
    </source>
</evidence>
<dbReference type="InterPro" id="IPR002048">
    <property type="entry name" value="EF_hand_dom"/>
</dbReference>
<evidence type="ECO:0000259" key="9">
    <source>
        <dbReference type="PROSITE" id="PS50222"/>
    </source>
</evidence>
<dbReference type="Gene3D" id="1.10.238.10">
    <property type="entry name" value="EF-hand"/>
    <property type="match status" value="1"/>
</dbReference>
<dbReference type="SUPFAM" id="SSF47473">
    <property type="entry name" value="EF-hand"/>
    <property type="match status" value="1"/>
</dbReference>
<evidence type="ECO:0000256" key="3">
    <source>
        <dbReference type="ARBA" id="ARBA00022490"/>
    </source>
</evidence>
<keyword evidence="6" id="KW-0106">Calcium</keyword>
<dbReference type="PROSITE" id="PS00018">
    <property type="entry name" value="EF_HAND_1"/>
    <property type="match status" value="1"/>
</dbReference>
<dbReference type="PROSITE" id="PS50222">
    <property type="entry name" value="EF_HAND_2"/>
    <property type="match status" value="1"/>
</dbReference>
<dbReference type="InterPro" id="IPR011992">
    <property type="entry name" value="EF-hand-dom_pair"/>
</dbReference>
<dbReference type="EMBL" id="JBAMIC010000003">
    <property type="protein sequence ID" value="KAK7109332.1"/>
    <property type="molecule type" value="Genomic_DNA"/>
</dbReference>
<gene>
    <name evidence="10" type="ORF">V1264_013388</name>
</gene>
<evidence type="ECO:0000313" key="11">
    <source>
        <dbReference type="Proteomes" id="UP001374579"/>
    </source>
</evidence>
<dbReference type="PANTHER" id="PTHR46735">
    <property type="entry name" value="CALPAIN, SMALL SUBUNIT 1 A-RELATED"/>
    <property type="match status" value="1"/>
</dbReference>
<dbReference type="PANTHER" id="PTHR46735:SF6">
    <property type="entry name" value="EF-HAND DOMAIN-CONTAINING PROTEIN"/>
    <property type="match status" value="1"/>
</dbReference>
<dbReference type="InterPro" id="IPR018247">
    <property type="entry name" value="EF_Hand_1_Ca_BS"/>
</dbReference>
<dbReference type="GO" id="GO:0005737">
    <property type="term" value="C:cytoplasm"/>
    <property type="evidence" value="ECO:0007669"/>
    <property type="project" value="UniProtKB-SubCell"/>
</dbReference>
<sequence length="273" mass="31844">MYGAQPYPTGSHSFPGQGGQGGDYQQHQQQFAMQQQQALQHLAQFQQQRTQHYQHYQQQSQHYGQYGQYYQQNVFSVNAWQAYQFQSPNDLEQVFRGIMQRNPENAMRNAIQAEDLMNVLNNTPTIRNYFGISWSREMSSIMLAMLDRSKDGFMQWEEFMELQQCLVAWYKVFKQHDADGSGFMDAQELTRVIKQLFGFQIQPPTLTTILKRYSRVVAPNSRCILAFDDFVALSVRLRAYTDAFRKRDSMANGVETGSCNFQYDDFLQCVLCL</sequence>
<proteinExistence type="predicted"/>
<keyword evidence="7" id="KW-0472">Membrane</keyword>
<evidence type="ECO:0000313" key="10">
    <source>
        <dbReference type="EMBL" id="KAK7109332.1"/>
    </source>
</evidence>
<evidence type="ECO:0000256" key="7">
    <source>
        <dbReference type="ARBA" id="ARBA00023136"/>
    </source>
</evidence>
<organism evidence="10 11">
    <name type="scientific">Littorina saxatilis</name>
    <dbReference type="NCBI Taxonomy" id="31220"/>
    <lineage>
        <taxon>Eukaryota</taxon>
        <taxon>Metazoa</taxon>
        <taxon>Spiralia</taxon>
        <taxon>Lophotrochozoa</taxon>
        <taxon>Mollusca</taxon>
        <taxon>Gastropoda</taxon>
        <taxon>Caenogastropoda</taxon>
        <taxon>Littorinimorpha</taxon>
        <taxon>Littorinoidea</taxon>
        <taxon>Littorinidae</taxon>
        <taxon>Littorina</taxon>
    </lineage>
</organism>
<dbReference type="AlphaFoldDB" id="A0AAN9BPI7"/>
<evidence type="ECO:0000256" key="4">
    <source>
        <dbReference type="ARBA" id="ARBA00022723"/>
    </source>
</evidence>
<name>A0AAN9BPI7_9CAEN</name>
<comment type="subcellular location">
    <subcellularLocation>
        <location evidence="2">Cytoplasm</location>
    </subcellularLocation>
    <subcellularLocation>
        <location evidence="1">Endomembrane system</location>
    </subcellularLocation>
</comment>
<keyword evidence="11" id="KW-1185">Reference proteome</keyword>
<evidence type="ECO:0000256" key="1">
    <source>
        <dbReference type="ARBA" id="ARBA00004308"/>
    </source>
</evidence>
<evidence type="ECO:0000256" key="8">
    <source>
        <dbReference type="SAM" id="MobiDB-lite"/>
    </source>
</evidence>
<evidence type="ECO:0000256" key="6">
    <source>
        <dbReference type="ARBA" id="ARBA00022837"/>
    </source>
</evidence>
<reference evidence="10 11" key="1">
    <citation type="submission" date="2024-02" db="EMBL/GenBank/DDBJ databases">
        <title>Chromosome-scale genome assembly of the rough periwinkle Littorina saxatilis.</title>
        <authorList>
            <person name="De Jode A."/>
            <person name="Faria R."/>
            <person name="Formenti G."/>
            <person name="Sims Y."/>
            <person name="Smith T.P."/>
            <person name="Tracey A."/>
            <person name="Wood J.M.D."/>
            <person name="Zagrodzka Z.B."/>
            <person name="Johannesson K."/>
            <person name="Butlin R.K."/>
            <person name="Leder E.H."/>
        </authorList>
    </citation>
    <scope>NUCLEOTIDE SEQUENCE [LARGE SCALE GENOMIC DNA]</scope>
    <source>
        <strain evidence="10">Snail1</strain>
        <tissue evidence="10">Muscle</tissue>
    </source>
</reference>
<keyword evidence="3" id="KW-0963">Cytoplasm</keyword>
<accession>A0AAN9BPI7</accession>
<comment type="caution">
    <text evidence="10">The sequence shown here is derived from an EMBL/GenBank/DDBJ whole genome shotgun (WGS) entry which is preliminary data.</text>
</comment>
<feature type="region of interest" description="Disordered" evidence="8">
    <location>
        <begin position="1"/>
        <end position="31"/>
    </location>
</feature>
<keyword evidence="5" id="KW-0677">Repeat</keyword>
<evidence type="ECO:0000256" key="2">
    <source>
        <dbReference type="ARBA" id="ARBA00004496"/>
    </source>
</evidence>
<dbReference type="GO" id="GO:0012505">
    <property type="term" value="C:endomembrane system"/>
    <property type="evidence" value="ECO:0007669"/>
    <property type="project" value="UniProtKB-SubCell"/>
</dbReference>
<protein>
    <recommendedName>
        <fullName evidence="9">EF-hand domain-containing protein</fullName>
    </recommendedName>
</protein>
<feature type="domain" description="EF-hand" evidence="9">
    <location>
        <begin position="164"/>
        <end position="199"/>
    </location>
</feature>
<keyword evidence="4" id="KW-0479">Metal-binding</keyword>